<gene>
    <name evidence="1" type="ORF">RN90_02015</name>
</gene>
<accession>A0A2B7YJP5</accession>
<dbReference type="AlphaFoldDB" id="A0A2B7YJP5"/>
<dbReference type="EMBL" id="NJGJ01000001">
    <property type="protein sequence ID" value="PGH24314.1"/>
    <property type="molecule type" value="Genomic_DNA"/>
</dbReference>
<protein>
    <submittedName>
        <fullName evidence="1">PIN family toxin-antitoxin system</fullName>
    </submittedName>
</protein>
<reference evidence="1 2" key="1">
    <citation type="submission" date="2017-06" db="EMBL/GenBank/DDBJ databases">
        <title>Draft genome sequence of Fusobacterium nucleatum subsp. animalis KCOM 1280 (=ChDC F318).</title>
        <authorList>
            <person name="Kook J.-K."/>
            <person name="Park S.-N."/>
            <person name="Lim Y.K."/>
            <person name="Roh H."/>
        </authorList>
    </citation>
    <scope>NUCLEOTIDE SEQUENCE [LARGE SCALE GENOMIC DNA]</scope>
    <source>
        <strain evidence="2">KCOM 1280 ( ChDC F318)</strain>
    </source>
</reference>
<organism evidence="1 2">
    <name type="scientific">Fusobacterium animalis</name>
    <dbReference type="NCBI Taxonomy" id="76859"/>
    <lineage>
        <taxon>Bacteria</taxon>
        <taxon>Fusobacteriati</taxon>
        <taxon>Fusobacteriota</taxon>
        <taxon>Fusobacteriia</taxon>
        <taxon>Fusobacteriales</taxon>
        <taxon>Fusobacteriaceae</taxon>
        <taxon>Fusobacterium</taxon>
    </lineage>
</organism>
<sequence>MLAKFLNDEKLTFATNSANLPTSWLQTRRDLFGSLALIFHLKFRMQFHLFFIHIKTYKFTLTILLYPPKQFPLML</sequence>
<proteinExistence type="predicted"/>
<name>A0A2B7YJP5_9FUSO</name>
<evidence type="ECO:0000313" key="2">
    <source>
        <dbReference type="Proteomes" id="UP000226179"/>
    </source>
</evidence>
<comment type="caution">
    <text evidence="1">The sequence shown here is derived from an EMBL/GenBank/DDBJ whole genome shotgun (WGS) entry which is preliminary data.</text>
</comment>
<evidence type="ECO:0000313" key="1">
    <source>
        <dbReference type="EMBL" id="PGH24314.1"/>
    </source>
</evidence>
<dbReference type="Proteomes" id="UP000226179">
    <property type="component" value="Unassembled WGS sequence"/>
</dbReference>